<dbReference type="STRING" id="1123010.SAMN02745724_04452"/>
<name>A0A1I1SBU3_9GAMM</name>
<organism evidence="2 3">
    <name type="scientific">Pseudoalteromonas denitrificans DSM 6059</name>
    <dbReference type="NCBI Taxonomy" id="1123010"/>
    <lineage>
        <taxon>Bacteria</taxon>
        <taxon>Pseudomonadati</taxon>
        <taxon>Pseudomonadota</taxon>
        <taxon>Gammaproteobacteria</taxon>
        <taxon>Alteromonadales</taxon>
        <taxon>Pseudoalteromonadaceae</taxon>
        <taxon>Pseudoalteromonas</taxon>
    </lineage>
</organism>
<gene>
    <name evidence="2" type="ORF">SAMN02745724_04452</name>
</gene>
<dbReference type="InterPro" id="IPR000182">
    <property type="entry name" value="GNAT_dom"/>
</dbReference>
<evidence type="ECO:0000313" key="3">
    <source>
        <dbReference type="Proteomes" id="UP000198862"/>
    </source>
</evidence>
<accession>A0A1I1SBU3</accession>
<dbReference type="CDD" id="cd04301">
    <property type="entry name" value="NAT_SF"/>
    <property type="match status" value="1"/>
</dbReference>
<dbReference type="AlphaFoldDB" id="A0A1I1SBU3"/>
<dbReference type="PROSITE" id="PS51186">
    <property type="entry name" value="GNAT"/>
    <property type="match status" value="1"/>
</dbReference>
<sequence>MRTIYQAALQDLDQLSVLFEQYRLFYKKSPDLAKAADFIKSRLENKDSVIFVASEAGRLMGFVQLYPAFSSTVMQKMWILNDLFVAPEFRSLKIGCELMCAAKQHAIVTQSHSLKLCTAMDNHQAQTLYQKLGYKKITTFEHYTLLID</sequence>
<reference evidence="2 3" key="1">
    <citation type="submission" date="2016-10" db="EMBL/GenBank/DDBJ databases">
        <authorList>
            <person name="de Groot N.N."/>
        </authorList>
    </citation>
    <scope>NUCLEOTIDE SEQUENCE [LARGE SCALE GENOMIC DNA]</scope>
    <source>
        <strain evidence="2 3">DSM 6059</strain>
    </source>
</reference>
<evidence type="ECO:0000259" key="1">
    <source>
        <dbReference type="PROSITE" id="PS51186"/>
    </source>
</evidence>
<dbReference type="SUPFAM" id="SSF55729">
    <property type="entry name" value="Acyl-CoA N-acyltransferases (Nat)"/>
    <property type="match status" value="1"/>
</dbReference>
<dbReference type="PANTHER" id="PTHR43072:SF58">
    <property type="entry name" value="N-ACETYLTRANSFERASE DOMAIN-CONTAINING PROTEIN"/>
    <property type="match status" value="1"/>
</dbReference>
<dbReference type="PANTHER" id="PTHR43072">
    <property type="entry name" value="N-ACETYLTRANSFERASE"/>
    <property type="match status" value="1"/>
</dbReference>
<dbReference type="OrthoDB" id="9792929at2"/>
<protein>
    <submittedName>
        <fullName evidence="2">Ribosomal protein S18 acetylase RimI</fullName>
    </submittedName>
</protein>
<dbReference type="Proteomes" id="UP000198862">
    <property type="component" value="Unassembled WGS sequence"/>
</dbReference>
<feature type="domain" description="N-acetyltransferase" evidence="1">
    <location>
        <begin position="2"/>
        <end position="148"/>
    </location>
</feature>
<dbReference type="Pfam" id="PF00583">
    <property type="entry name" value="Acetyltransf_1"/>
    <property type="match status" value="1"/>
</dbReference>
<proteinExistence type="predicted"/>
<dbReference type="InterPro" id="IPR016181">
    <property type="entry name" value="Acyl_CoA_acyltransferase"/>
</dbReference>
<dbReference type="GO" id="GO:0016747">
    <property type="term" value="F:acyltransferase activity, transferring groups other than amino-acyl groups"/>
    <property type="evidence" value="ECO:0007669"/>
    <property type="project" value="InterPro"/>
</dbReference>
<dbReference type="EMBL" id="FOLO01000055">
    <property type="protein sequence ID" value="SFD41313.1"/>
    <property type="molecule type" value="Genomic_DNA"/>
</dbReference>
<dbReference type="RefSeq" id="WP_091989938.1">
    <property type="nucleotide sequence ID" value="NZ_FOLO01000055.1"/>
</dbReference>
<evidence type="ECO:0000313" key="2">
    <source>
        <dbReference type="EMBL" id="SFD41313.1"/>
    </source>
</evidence>
<dbReference type="Gene3D" id="3.40.630.30">
    <property type="match status" value="1"/>
</dbReference>
<keyword evidence="3" id="KW-1185">Reference proteome</keyword>
<keyword evidence="2" id="KW-0689">Ribosomal protein</keyword>
<keyword evidence="2" id="KW-0687">Ribonucleoprotein</keyword>
<dbReference type="GO" id="GO:0005840">
    <property type="term" value="C:ribosome"/>
    <property type="evidence" value="ECO:0007669"/>
    <property type="project" value="UniProtKB-KW"/>
</dbReference>